<feature type="compositionally biased region" description="Basic and acidic residues" evidence="1">
    <location>
        <begin position="84"/>
        <end position="99"/>
    </location>
</feature>
<dbReference type="EMBL" id="FOSV01000006">
    <property type="protein sequence ID" value="SFK94440.1"/>
    <property type="molecule type" value="Genomic_DNA"/>
</dbReference>
<dbReference type="SUPFAM" id="SSF47413">
    <property type="entry name" value="lambda repressor-like DNA-binding domains"/>
    <property type="match status" value="1"/>
</dbReference>
<dbReference type="InterPro" id="IPR010982">
    <property type="entry name" value="Lambda_DNA-bd_dom_sf"/>
</dbReference>
<reference evidence="3" key="1">
    <citation type="submission" date="2016-10" db="EMBL/GenBank/DDBJ databases">
        <authorList>
            <person name="Varghese N."/>
            <person name="Submissions S."/>
        </authorList>
    </citation>
    <scope>NUCLEOTIDE SEQUENCE [LARGE SCALE GENOMIC DNA]</scope>
    <source>
        <strain evidence="3">CGMCC 1.6474</strain>
    </source>
</reference>
<evidence type="ECO:0000313" key="3">
    <source>
        <dbReference type="Proteomes" id="UP000198804"/>
    </source>
</evidence>
<evidence type="ECO:0000256" key="1">
    <source>
        <dbReference type="SAM" id="MobiDB-lite"/>
    </source>
</evidence>
<proteinExistence type="predicted"/>
<keyword evidence="3" id="KW-1185">Reference proteome</keyword>
<accession>A0A1I4DP42</accession>
<evidence type="ECO:0000313" key="2">
    <source>
        <dbReference type="EMBL" id="SFK94440.1"/>
    </source>
</evidence>
<protein>
    <recommendedName>
        <fullName evidence="4">Helix-turn-helix domain-containing protein</fullName>
    </recommendedName>
</protein>
<gene>
    <name evidence="2" type="ORF">SAMN04488125_106102</name>
</gene>
<dbReference type="STRING" id="414703.SAMN04488125_106102"/>
<dbReference type="Gene3D" id="1.10.260.40">
    <property type="entry name" value="lambda repressor-like DNA-binding domains"/>
    <property type="match status" value="1"/>
</dbReference>
<feature type="region of interest" description="Disordered" evidence="1">
    <location>
        <begin position="1"/>
        <end position="25"/>
    </location>
</feature>
<evidence type="ECO:0008006" key="4">
    <source>
        <dbReference type="Google" id="ProtNLM"/>
    </source>
</evidence>
<dbReference type="CDD" id="cd00093">
    <property type="entry name" value="HTH_XRE"/>
    <property type="match status" value="1"/>
</dbReference>
<dbReference type="AlphaFoldDB" id="A0A1I4DP42"/>
<dbReference type="Proteomes" id="UP000198804">
    <property type="component" value="Unassembled WGS sequence"/>
</dbReference>
<dbReference type="InterPro" id="IPR001387">
    <property type="entry name" value="Cro/C1-type_HTH"/>
</dbReference>
<feature type="region of interest" description="Disordered" evidence="1">
    <location>
        <begin position="84"/>
        <end position="109"/>
    </location>
</feature>
<dbReference type="RefSeq" id="WP_244535372.1">
    <property type="nucleotide sequence ID" value="NZ_FOSV01000006.1"/>
</dbReference>
<organism evidence="2 3">
    <name type="scientific">Methylorubrum salsuginis</name>
    <dbReference type="NCBI Taxonomy" id="414703"/>
    <lineage>
        <taxon>Bacteria</taxon>
        <taxon>Pseudomonadati</taxon>
        <taxon>Pseudomonadota</taxon>
        <taxon>Alphaproteobacteria</taxon>
        <taxon>Hyphomicrobiales</taxon>
        <taxon>Methylobacteriaceae</taxon>
        <taxon>Methylorubrum</taxon>
    </lineage>
</organism>
<dbReference type="GO" id="GO:0003677">
    <property type="term" value="F:DNA binding"/>
    <property type="evidence" value="ECO:0007669"/>
    <property type="project" value="InterPro"/>
</dbReference>
<sequence>MSGSDEAGGKSYGGGDLNTIGPGQSRAARGLLGWSAADLARASGLDEGFVTGFEAGRGDPASGQIEALRSALMREGVVFTEGDGVRLSERQKGGDEGTRLGDLTTENDR</sequence>
<name>A0A1I4DP42_9HYPH</name>